<dbReference type="SUPFAM" id="SSF88659">
    <property type="entry name" value="Sigma3 and sigma4 domains of RNA polymerase sigma factors"/>
    <property type="match status" value="1"/>
</dbReference>
<dbReference type="GO" id="GO:0006352">
    <property type="term" value="P:DNA-templated transcription initiation"/>
    <property type="evidence" value="ECO:0007669"/>
    <property type="project" value="InterPro"/>
</dbReference>
<comment type="similarity">
    <text evidence="1">Belongs to the sigma-70 factor family. ECF subfamily.</text>
</comment>
<keyword evidence="5" id="KW-0804">Transcription</keyword>
<sequence>MEENDAGKPRGPCKPEDPDRDIVADILVGEEAFEALVKKYEGALVCIAFESTHNREEAQDAVQVALDRAFRKIRQFKGQSMFTTWLIAILKHELIHRWKKRTRVENVEKSLDETPDDHLVPLASDPPTLEQVHDEHKEFAEIAADIVLRLPQQESRVCSLALLADMTEQDAADALGVKVTAVRTALMRGKKKLQEMCRDRGCHD</sequence>
<dbReference type="EMBL" id="VGIR01000073">
    <property type="protein sequence ID" value="MBM3332295.1"/>
    <property type="molecule type" value="Genomic_DNA"/>
</dbReference>
<organism evidence="8 9">
    <name type="scientific">candidate division WOR-3 bacterium</name>
    <dbReference type="NCBI Taxonomy" id="2052148"/>
    <lineage>
        <taxon>Bacteria</taxon>
        <taxon>Bacteria division WOR-3</taxon>
    </lineage>
</organism>
<dbReference type="Pfam" id="PF08281">
    <property type="entry name" value="Sigma70_r4_2"/>
    <property type="match status" value="1"/>
</dbReference>
<protein>
    <submittedName>
        <fullName evidence="8">Sigma-70 family RNA polymerase sigma factor</fullName>
    </submittedName>
</protein>
<evidence type="ECO:0000259" key="6">
    <source>
        <dbReference type="Pfam" id="PF04542"/>
    </source>
</evidence>
<dbReference type="InterPro" id="IPR014284">
    <property type="entry name" value="RNA_pol_sigma-70_dom"/>
</dbReference>
<dbReference type="Gene3D" id="1.10.1740.10">
    <property type="match status" value="1"/>
</dbReference>
<proteinExistence type="inferred from homology"/>
<feature type="domain" description="RNA polymerase sigma factor 70 region 4 type 2" evidence="7">
    <location>
        <begin position="145"/>
        <end position="193"/>
    </location>
</feature>
<dbReference type="InterPro" id="IPR013324">
    <property type="entry name" value="RNA_pol_sigma_r3/r4-like"/>
</dbReference>
<evidence type="ECO:0000256" key="3">
    <source>
        <dbReference type="ARBA" id="ARBA00023082"/>
    </source>
</evidence>
<dbReference type="GO" id="GO:0003677">
    <property type="term" value="F:DNA binding"/>
    <property type="evidence" value="ECO:0007669"/>
    <property type="project" value="UniProtKB-KW"/>
</dbReference>
<dbReference type="GO" id="GO:0016987">
    <property type="term" value="F:sigma factor activity"/>
    <property type="evidence" value="ECO:0007669"/>
    <property type="project" value="UniProtKB-KW"/>
</dbReference>
<dbReference type="InterPro" id="IPR039425">
    <property type="entry name" value="RNA_pol_sigma-70-like"/>
</dbReference>
<dbReference type="Pfam" id="PF04542">
    <property type="entry name" value="Sigma70_r2"/>
    <property type="match status" value="1"/>
</dbReference>
<evidence type="ECO:0000256" key="1">
    <source>
        <dbReference type="ARBA" id="ARBA00010641"/>
    </source>
</evidence>
<dbReference type="PANTHER" id="PTHR43133:SF8">
    <property type="entry name" value="RNA POLYMERASE SIGMA FACTOR HI_1459-RELATED"/>
    <property type="match status" value="1"/>
</dbReference>
<keyword evidence="3" id="KW-0731">Sigma factor</keyword>
<evidence type="ECO:0000313" key="9">
    <source>
        <dbReference type="Proteomes" id="UP000779900"/>
    </source>
</evidence>
<dbReference type="InterPro" id="IPR036388">
    <property type="entry name" value="WH-like_DNA-bd_sf"/>
</dbReference>
<dbReference type="NCBIfam" id="TIGR02937">
    <property type="entry name" value="sigma70-ECF"/>
    <property type="match status" value="1"/>
</dbReference>
<name>A0A938BS59_UNCW3</name>
<dbReference type="PANTHER" id="PTHR43133">
    <property type="entry name" value="RNA POLYMERASE ECF-TYPE SIGMA FACTO"/>
    <property type="match status" value="1"/>
</dbReference>
<keyword evidence="2" id="KW-0805">Transcription regulation</keyword>
<accession>A0A938BS59</accession>
<dbReference type="Gene3D" id="1.10.10.10">
    <property type="entry name" value="Winged helix-like DNA-binding domain superfamily/Winged helix DNA-binding domain"/>
    <property type="match status" value="1"/>
</dbReference>
<dbReference type="SUPFAM" id="SSF88946">
    <property type="entry name" value="Sigma2 domain of RNA polymerase sigma factors"/>
    <property type="match status" value="1"/>
</dbReference>
<dbReference type="AlphaFoldDB" id="A0A938BS59"/>
<evidence type="ECO:0000259" key="7">
    <source>
        <dbReference type="Pfam" id="PF08281"/>
    </source>
</evidence>
<evidence type="ECO:0000256" key="4">
    <source>
        <dbReference type="ARBA" id="ARBA00023125"/>
    </source>
</evidence>
<evidence type="ECO:0000313" key="8">
    <source>
        <dbReference type="EMBL" id="MBM3332295.1"/>
    </source>
</evidence>
<dbReference type="Proteomes" id="UP000779900">
    <property type="component" value="Unassembled WGS sequence"/>
</dbReference>
<comment type="caution">
    <text evidence="8">The sequence shown here is derived from an EMBL/GenBank/DDBJ whole genome shotgun (WGS) entry which is preliminary data.</text>
</comment>
<dbReference type="InterPro" id="IPR013249">
    <property type="entry name" value="RNA_pol_sigma70_r4_t2"/>
</dbReference>
<keyword evidence="4" id="KW-0238">DNA-binding</keyword>
<reference evidence="8" key="1">
    <citation type="submission" date="2019-03" db="EMBL/GenBank/DDBJ databases">
        <title>Lake Tanganyika Metagenome-Assembled Genomes (MAGs).</title>
        <authorList>
            <person name="Tran P."/>
        </authorList>
    </citation>
    <scope>NUCLEOTIDE SEQUENCE</scope>
    <source>
        <strain evidence="8">K_DeepCast_150m_m2_040</strain>
    </source>
</reference>
<feature type="domain" description="RNA polymerase sigma-70 region 2" evidence="6">
    <location>
        <begin position="36"/>
        <end position="103"/>
    </location>
</feature>
<evidence type="ECO:0000256" key="2">
    <source>
        <dbReference type="ARBA" id="ARBA00023015"/>
    </source>
</evidence>
<gene>
    <name evidence="8" type="ORF">FJY68_10700</name>
</gene>
<dbReference type="InterPro" id="IPR013325">
    <property type="entry name" value="RNA_pol_sigma_r2"/>
</dbReference>
<dbReference type="InterPro" id="IPR007627">
    <property type="entry name" value="RNA_pol_sigma70_r2"/>
</dbReference>
<evidence type="ECO:0000256" key="5">
    <source>
        <dbReference type="ARBA" id="ARBA00023163"/>
    </source>
</evidence>